<dbReference type="OrthoDB" id="18412at2759"/>
<dbReference type="InterPro" id="IPR051639">
    <property type="entry name" value="BCD1"/>
</dbReference>
<evidence type="ECO:0000256" key="1">
    <source>
        <dbReference type="ARBA" id="ARBA00022723"/>
    </source>
</evidence>
<name>A0A835FVJ6_9POAL</name>
<evidence type="ECO:0000256" key="4">
    <source>
        <dbReference type="PROSITE-ProRule" id="PRU00453"/>
    </source>
</evidence>
<keyword evidence="3" id="KW-0862">Zinc</keyword>
<dbReference type="PROSITE" id="PS51083">
    <property type="entry name" value="ZF_HIT"/>
    <property type="match status" value="1"/>
</dbReference>
<dbReference type="GO" id="GO:0005634">
    <property type="term" value="C:nucleus"/>
    <property type="evidence" value="ECO:0007669"/>
    <property type="project" value="TreeGrafter"/>
</dbReference>
<feature type="region of interest" description="Disordered" evidence="5">
    <location>
        <begin position="52"/>
        <end position="91"/>
    </location>
</feature>
<dbReference type="Gene3D" id="3.30.60.190">
    <property type="match status" value="1"/>
</dbReference>
<dbReference type="FunFam" id="3.30.60.190:FF:000003">
    <property type="entry name" value="HIT-type Zinc finger family protein"/>
    <property type="match status" value="1"/>
</dbReference>
<dbReference type="PANTHER" id="PTHR13483:SF11">
    <property type="entry name" value="ZINC FINGER HIT DOMAIN-CONTAINING PROTEIN 3"/>
    <property type="match status" value="1"/>
</dbReference>
<dbReference type="AlphaFoldDB" id="A0A835FVJ6"/>
<evidence type="ECO:0000259" key="6">
    <source>
        <dbReference type="PROSITE" id="PS51083"/>
    </source>
</evidence>
<dbReference type="Pfam" id="PF04438">
    <property type="entry name" value="zf-HIT"/>
    <property type="match status" value="1"/>
</dbReference>
<dbReference type="GO" id="GO:0008270">
    <property type="term" value="F:zinc ion binding"/>
    <property type="evidence" value="ECO:0007669"/>
    <property type="project" value="UniProtKB-UniRule"/>
</dbReference>
<gene>
    <name evidence="7" type="ORF">HU200_004850</name>
</gene>
<dbReference type="EMBL" id="JACEFO010000325">
    <property type="protein sequence ID" value="KAF8775427.1"/>
    <property type="molecule type" value="Genomic_DNA"/>
</dbReference>
<evidence type="ECO:0000313" key="7">
    <source>
        <dbReference type="EMBL" id="KAF8775427.1"/>
    </source>
</evidence>
<reference evidence="7" key="1">
    <citation type="submission" date="2020-07" db="EMBL/GenBank/DDBJ databases">
        <title>Genome sequence and genetic diversity analysis of an under-domesticated orphan crop, white fonio (Digitaria exilis).</title>
        <authorList>
            <person name="Bennetzen J.L."/>
            <person name="Chen S."/>
            <person name="Ma X."/>
            <person name="Wang X."/>
            <person name="Yssel A.E.J."/>
            <person name="Chaluvadi S.R."/>
            <person name="Johnson M."/>
            <person name="Gangashetty P."/>
            <person name="Hamidou F."/>
            <person name="Sanogo M.D."/>
            <person name="Zwaenepoel A."/>
            <person name="Wallace J."/>
            <person name="Van De Peer Y."/>
            <person name="Van Deynze A."/>
        </authorList>
    </citation>
    <scope>NUCLEOTIDE SEQUENCE</scope>
    <source>
        <tissue evidence="7">Leaves</tissue>
    </source>
</reference>
<feature type="compositionally biased region" description="Basic and acidic residues" evidence="5">
    <location>
        <begin position="67"/>
        <end position="78"/>
    </location>
</feature>
<keyword evidence="2 4" id="KW-0863">Zinc-finger</keyword>
<evidence type="ECO:0000313" key="8">
    <source>
        <dbReference type="Proteomes" id="UP000636709"/>
    </source>
</evidence>
<dbReference type="GO" id="GO:0048254">
    <property type="term" value="P:snoRNA localization"/>
    <property type="evidence" value="ECO:0007669"/>
    <property type="project" value="TreeGrafter"/>
</dbReference>
<evidence type="ECO:0000256" key="3">
    <source>
        <dbReference type="ARBA" id="ARBA00022833"/>
    </source>
</evidence>
<dbReference type="GO" id="GO:0000463">
    <property type="term" value="P:maturation of LSU-rRNA from tricistronic rRNA transcript (SSU-rRNA, 5.8S rRNA, LSU-rRNA)"/>
    <property type="evidence" value="ECO:0007669"/>
    <property type="project" value="TreeGrafter"/>
</dbReference>
<dbReference type="GO" id="GO:0000492">
    <property type="term" value="P:box C/D snoRNP assembly"/>
    <property type="evidence" value="ECO:0007669"/>
    <property type="project" value="TreeGrafter"/>
</dbReference>
<comment type="caution">
    <text evidence="7">The sequence shown here is derived from an EMBL/GenBank/DDBJ whole genome shotgun (WGS) entry which is preliminary data.</text>
</comment>
<accession>A0A835FVJ6</accession>
<dbReference type="PANTHER" id="PTHR13483">
    <property type="entry name" value="BOX C_D SNORNA PROTEIN 1-RELATED"/>
    <property type="match status" value="1"/>
</dbReference>
<sequence>MGGGSCSVCKEAPPKYKCPSCRTPYCSVTCFKKHKAEESCQKILLQEEISKSLPQEEVSRSSEVVEDGTKCPNEKDQHSSLSPNTTCPAKSPNTICTTKPLEVEDPSWLVDSNRLRSLVELKEIQDSLRDPELQKMILKIDGSSEPEKELEKMMEGQAFRQFTDKVFSHFSVHRLLIFSFS</sequence>
<feature type="compositionally biased region" description="Polar residues" evidence="5">
    <location>
        <begin position="79"/>
        <end position="91"/>
    </location>
</feature>
<dbReference type="GO" id="GO:0070761">
    <property type="term" value="C:pre-snoRNP complex"/>
    <property type="evidence" value="ECO:0007669"/>
    <property type="project" value="TreeGrafter"/>
</dbReference>
<proteinExistence type="predicted"/>
<keyword evidence="1" id="KW-0479">Metal-binding</keyword>
<dbReference type="SUPFAM" id="SSF144232">
    <property type="entry name" value="HIT/MYND zinc finger-like"/>
    <property type="match status" value="1"/>
</dbReference>
<dbReference type="InterPro" id="IPR007529">
    <property type="entry name" value="Znf_HIT"/>
</dbReference>
<dbReference type="Proteomes" id="UP000636709">
    <property type="component" value="Unassembled WGS sequence"/>
</dbReference>
<organism evidence="7 8">
    <name type="scientific">Digitaria exilis</name>
    <dbReference type="NCBI Taxonomy" id="1010633"/>
    <lineage>
        <taxon>Eukaryota</taxon>
        <taxon>Viridiplantae</taxon>
        <taxon>Streptophyta</taxon>
        <taxon>Embryophyta</taxon>
        <taxon>Tracheophyta</taxon>
        <taxon>Spermatophyta</taxon>
        <taxon>Magnoliopsida</taxon>
        <taxon>Liliopsida</taxon>
        <taxon>Poales</taxon>
        <taxon>Poaceae</taxon>
        <taxon>PACMAD clade</taxon>
        <taxon>Panicoideae</taxon>
        <taxon>Panicodae</taxon>
        <taxon>Paniceae</taxon>
        <taxon>Anthephorinae</taxon>
        <taxon>Digitaria</taxon>
    </lineage>
</organism>
<feature type="domain" description="HIT-type" evidence="6">
    <location>
        <begin position="6"/>
        <end position="40"/>
    </location>
</feature>
<protein>
    <recommendedName>
        <fullName evidence="6">HIT-type domain-containing protein</fullName>
    </recommendedName>
</protein>
<evidence type="ECO:0000256" key="5">
    <source>
        <dbReference type="SAM" id="MobiDB-lite"/>
    </source>
</evidence>
<dbReference type="CDD" id="cd23024">
    <property type="entry name" value="zf-HIT_ZNHIT2-3"/>
    <property type="match status" value="1"/>
</dbReference>
<keyword evidence="8" id="KW-1185">Reference proteome</keyword>
<evidence type="ECO:0000256" key="2">
    <source>
        <dbReference type="ARBA" id="ARBA00022771"/>
    </source>
</evidence>